<feature type="transmembrane region" description="Helical" evidence="7">
    <location>
        <begin position="7"/>
        <end position="29"/>
    </location>
</feature>
<dbReference type="SUPFAM" id="SSF160240">
    <property type="entry name" value="Cation efflux protein cytoplasmic domain-like"/>
    <property type="match status" value="1"/>
</dbReference>
<dbReference type="Gene3D" id="3.30.70.1350">
    <property type="entry name" value="Cation efflux protein, cytoplasmic domain"/>
    <property type="match status" value="1"/>
</dbReference>
<dbReference type="RefSeq" id="WP_379664300.1">
    <property type="nucleotide sequence ID" value="NZ_JBHUDG010000051.1"/>
</dbReference>
<evidence type="ECO:0000256" key="5">
    <source>
        <dbReference type="ARBA" id="ARBA00022989"/>
    </source>
</evidence>
<dbReference type="InterPro" id="IPR036837">
    <property type="entry name" value="Cation_efflux_CTD_sf"/>
</dbReference>
<dbReference type="InterPro" id="IPR058533">
    <property type="entry name" value="Cation_efflux_TM"/>
</dbReference>
<dbReference type="InterPro" id="IPR027469">
    <property type="entry name" value="Cation_efflux_TMD_sf"/>
</dbReference>
<protein>
    <submittedName>
        <fullName evidence="10">Cation diffusion facilitator family transporter</fullName>
    </submittedName>
</protein>
<evidence type="ECO:0000259" key="8">
    <source>
        <dbReference type="Pfam" id="PF01545"/>
    </source>
</evidence>
<dbReference type="Proteomes" id="UP001597118">
    <property type="component" value="Unassembled WGS sequence"/>
</dbReference>
<evidence type="ECO:0000256" key="7">
    <source>
        <dbReference type="SAM" id="Phobius"/>
    </source>
</evidence>
<accession>A0ABW4IGV9</accession>
<keyword evidence="11" id="KW-1185">Reference proteome</keyword>
<comment type="caution">
    <text evidence="10">The sequence shown here is derived from an EMBL/GenBank/DDBJ whole genome shotgun (WGS) entry which is preliminary data.</text>
</comment>
<dbReference type="SUPFAM" id="SSF161111">
    <property type="entry name" value="Cation efflux protein transmembrane domain-like"/>
    <property type="match status" value="1"/>
</dbReference>
<dbReference type="Gene3D" id="1.20.1510.10">
    <property type="entry name" value="Cation efflux protein transmembrane domain"/>
    <property type="match status" value="1"/>
</dbReference>
<keyword evidence="3" id="KW-0813">Transport</keyword>
<evidence type="ECO:0000256" key="3">
    <source>
        <dbReference type="ARBA" id="ARBA00022448"/>
    </source>
</evidence>
<organism evidence="10 11">
    <name type="scientific">Pseudopedobacter beijingensis</name>
    <dbReference type="NCBI Taxonomy" id="1207056"/>
    <lineage>
        <taxon>Bacteria</taxon>
        <taxon>Pseudomonadati</taxon>
        <taxon>Bacteroidota</taxon>
        <taxon>Sphingobacteriia</taxon>
        <taxon>Sphingobacteriales</taxon>
        <taxon>Sphingobacteriaceae</taxon>
        <taxon>Pseudopedobacter</taxon>
    </lineage>
</organism>
<dbReference type="Pfam" id="PF01545">
    <property type="entry name" value="Cation_efflux"/>
    <property type="match status" value="1"/>
</dbReference>
<evidence type="ECO:0000313" key="11">
    <source>
        <dbReference type="Proteomes" id="UP001597118"/>
    </source>
</evidence>
<evidence type="ECO:0000256" key="1">
    <source>
        <dbReference type="ARBA" id="ARBA00004141"/>
    </source>
</evidence>
<name>A0ABW4IGV9_9SPHI</name>
<feature type="transmembrane region" description="Helical" evidence="7">
    <location>
        <begin position="41"/>
        <end position="61"/>
    </location>
</feature>
<evidence type="ECO:0000256" key="4">
    <source>
        <dbReference type="ARBA" id="ARBA00022692"/>
    </source>
</evidence>
<evidence type="ECO:0000313" key="10">
    <source>
        <dbReference type="EMBL" id="MFD1631978.1"/>
    </source>
</evidence>
<dbReference type="NCBIfam" id="TIGR01297">
    <property type="entry name" value="CDF"/>
    <property type="match status" value="1"/>
</dbReference>
<reference evidence="11" key="1">
    <citation type="journal article" date="2019" name="Int. J. Syst. Evol. Microbiol.">
        <title>The Global Catalogue of Microorganisms (GCM) 10K type strain sequencing project: providing services to taxonomists for standard genome sequencing and annotation.</title>
        <authorList>
            <consortium name="The Broad Institute Genomics Platform"/>
            <consortium name="The Broad Institute Genome Sequencing Center for Infectious Disease"/>
            <person name="Wu L."/>
            <person name="Ma J."/>
        </authorList>
    </citation>
    <scope>NUCLEOTIDE SEQUENCE [LARGE SCALE GENOMIC DNA]</scope>
    <source>
        <strain evidence="11">CCUG 53762</strain>
    </source>
</reference>
<evidence type="ECO:0000256" key="2">
    <source>
        <dbReference type="ARBA" id="ARBA00008114"/>
    </source>
</evidence>
<feature type="transmembrane region" description="Helical" evidence="7">
    <location>
        <begin position="109"/>
        <end position="129"/>
    </location>
</feature>
<dbReference type="PANTHER" id="PTHR43840:SF15">
    <property type="entry name" value="MITOCHONDRIAL METAL TRANSPORTER 1-RELATED"/>
    <property type="match status" value="1"/>
</dbReference>
<dbReference type="InterPro" id="IPR002524">
    <property type="entry name" value="Cation_efflux"/>
</dbReference>
<comment type="subcellular location">
    <subcellularLocation>
        <location evidence="1">Membrane</location>
        <topology evidence="1">Multi-pass membrane protein</topology>
    </subcellularLocation>
</comment>
<gene>
    <name evidence="10" type="ORF">ACFSAH_19055</name>
</gene>
<feature type="domain" description="Cation efflux protein transmembrane" evidence="8">
    <location>
        <begin position="8"/>
        <end position="202"/>
    </location>
</feature>
<keyword evidence="5 7" id="KW-1133">Transmembrane helix</keyword>
<feature type="transmembrane region" description="Helical" evidence="7">
    <location>
        <begin position="73"/>
        <end position="94"/>
    </location>
</feature>
<proteinExistence type="inferred from homology"/>
<keyword evidence="4 7" id="KW-0812">Transmembrane</keyword>
<feature type="transmembrane region" description="Helical" evidence="7">
    <location>
        <begin position="149"/>
        <end position="167"/>
    </location>
</feature>
<dbReference type="PANTHER" id="PTHR43840">
    <property type="entry name" value="MITOCHONDRIAL METAL TRANSPORTER 1-RELATED"/>
    <property type="match status" value="1"/>
</dbReference>
<dbReference type="InterPro" id="IPR050291">
    <property type="entry name" value="CDF_Transporter"/>
</dbReference>
<dbReference type="Pfam" id="PF16916">
    <property type="entry name" value="ZT_dimer"/>
    <property type="match status" value="1"/>
</dbReference>
<sequence length="325" mass="36832">MKKKKQIVLVSLSVGVLLMLVKFTAFFLTNSNAILTDAAESIVNVIASSFAFFSIYFASLPKDQNHPYGHGKVEFFSAFLEGVLIIIAGIIIISKTTYNVFYPEPIKELLQGAFLIGITGIVNGVLSWYMVKEGKKMNSLTIVADGKHLGTDAVSSFGLIIGLVLIYLTNLSWIDSLISFALGFYIIYNGYKLTRISIGGLMDESDIEFVKNLLKHFNTYRRDEWIDVHNLRVQKYGETYHIDCHVTLPYYFDLVKVHQEVSDIDKAMNSGDYKAELFVHADPCLPECCHYCNMKECPVRKEPQTINIEWHIGNVTKNQKHFDKD</sequence>
<dbReference type="EMBL" id="JBHUDG010000051">
    <property type="protein sequence ID" value="MFD1631978.1"/>
    <property type="molecule type" value="Genomic_DNA"/>
</dbReference>
<evidence type="ECO:0000259" key="9">
    <source>
        <dbReference type="Pfam" id="PF16916"/>
    </source>
</evidence>
<keyword evidence="6 7" id="KW-0472">Membrane</keyword>
<dbReference type="InterPro" id="IPR027470">
    <property type="entry name" value="Cation_efflux_CTD"/>
</dbReference>
<comment type="similarity">
    <text evidence="2">Belongs to the cation diffusion facilitator (CDF) transporter (TC 2.A.4) family.</text>
</comment>
<evidence type="ECO:0000256" key="6">
    <source>
        <dbReference type="ARBA" id="ARBA00023136"/>
    </source>
</evidence>
<feature type="domain" description="Cation efflux protein cytoplasmic" evidence="9">
    <location>
        <begin position="223"/>
        <end position="284"/>
    </location>
</feature>